<dbReference type="PRINTS" id="PR00081">
    <property type="entry name" value="GDHRDH"/>
</dbReference>
<dbReference type="KEGG" id="tsph:KIH39_02545"/>
<dbReference type="PROSITE" id="PS00061">
    <property type="entry name" value="ADH_SHORT"/>
    <property type="match status" value="1"/>
</dbReference>
<dbReference type="InterPro" id="IPR050259">
    <property type="entry name" value="SDR"/>
</dbReference>
<comment type="similarity">
    <text evidence="1">Belongs to the short-chain dehydrogenases/reductases (SDR) family.</text>
</comment>
<sequence length="252" mass="27535">MINYNFKSKNVLITGSSRGMGACILEAFAQAGAHVWLHYWNDPEGANFRDAEVLANRLHSAGCTVRVVSGDVRKPEDMQAIMTEIQQKDGGLDILVNNAGVLRDKTLKNLTLDDWQFVLDTNLNGVFHCCKTANTILRDHGRIVNIASIAGLFPFHGQSNYAAAKAGVIALTKVLAKELARRKITVNAVAPGVIQTSMIESIKPEVRAEYEKQIPMGRLGLPQDVANAVLFLASEETEYITGQVLPITGGWF</sequence>
<dbReference type="Proteomes" id="UP000676194">
    <property type="component" value="Chromosome"/>
</dbReference>
<dbReference type="SMART" id="SM00822">
    <property type="entry name" value="PKS_KR"/>
    <property type="match status" value="1"/>
</dbReference>
<dbReference type="Pfam" id="PF13561">
    <property type="entry name" value="adh_short_C2"/>
    <property type="match status" value="1"/>
</dbReference>
<evidence type="ECO:0000256" key="1">
    <source>
        <dbReference type="ARBA" id="ARBA00006484"/>
    </source>
</evidence>
<keyword evidence="2" id="KW-0560">Oxidoreductase</keyword>
<reference evidence="4" key="1">
    <citation type="submission" date="2021-05" db="EMBL/GenBank/DDBJ databases">
        <title>Complete genome sequence of the cellulolytic planctomycete Telmatocola sphagniphila SP2T and characterization of the first cellulase from planctomycetes.</title>
        <authorList>
            <person name="Rakitin A.L."/>
            <person name="Beletsky A.V."/>
            <person name="Naumoff D.G."/>
            <person name="Kulichevskaya I.S."/>
            <person name="Mardanov A.V."/>
            <person name="Ravin N.V."/>
            <person name="Dedysh S.N."/>
        </authorList>
    </citation>
    <scope>NUCLEOTIDE SEQUENCE</scope>
    <source>
        <strain evidence="4">SP2T</strain>
    </source>
</reference>
<dbReference type="PANTHER" id="PTHR42879:SF2">
    <property type="entry name" value="3-OXOACYL-[ACYL-CARRIER-PROTEIN] REDUCTASE FABG"/>
    <property type="match status" value="1"/>
</dbReference>
<organism evidence="4 5">
    <name type="scientific">Telmatocola sphagniphila</name>
    <dbReference type="NCBI Taxonomy" id="1123043"/>
    <lineage>
        <taxon>Bacteria</taxon>
        <taxon>Pseudomonadati</taxon>
        <taxon>Planctomycetota</taxon>
        <taxon>Planctomycetia</taxon>
        <taxon>Gemmatales</taxon>
        <taxon>Gemmataceae</taxon>
    </lineage>
</organism>
<evidence type="ECO:0000259" key="3">
    <source>
        <dbReference type="SMART" id="SM00822"/>
    </source>
</evidence>
<dbReference type="Gene3D" id="3.40.50.720">
    <property type="entry name" value="NAD(P)-binding Rossmann-like Domain"/>
    <property type="match status" value="1"/>
</dbReference>
<dbReference type="PANTHER" id="PTHR42879">
    <property type="entry name" value="3-OXOACYL-(ACYL-CARRIER-PROTEIN) REDUCTASE"/>
    <property type="match status" value="1"/>
</dbReference>
<dbReference type="InterPro" id="IPR036291">
    <property type="entry name" value="NAD(P)-bd_dom_sf"/>
</dbReference>
<dbReference type="RefSeq" id="WP_213497708.1">
    <property type="nucleotide sequence ID" value="NZ_CP074694.1"/>
</dbReference>
<gene>
    <name evidence="4" type="ORF">KIH39_02545</name>
</gene>
<protein>
    <submittedName>
        <fullName evidence="4">SDR family oxidoreductase</fullName>
    </submittedName>
</protein>
<accession>A0A8E6B6K4</accession>
<name>A0A8E6B6K4_9BACT</name>
<evidence type="ECO:0000313" key="4">
    <source>
        <dbReference type="EMBL" id="QVL32818.1"/>
    </source>
</evidence>
<dbReference type="AlphaFoldDB" id="A0A8E6B6K4"/>
<evidence type="ECO:0000256" key="2">
    <source>
        <dbReference type="ARBA" id="ARBA00023002"/>
    </source>
</evidence>
<dbReference type="GO" id="GO:0032787">
    <property type="term" value="P:monocarboxylic acid metabolic process"/>
    <property type="evidence" value="ECO:0007669"/>
    <property type="project" value="UniProtKB-ARBA"/>
</dbReference>
<dbReference type="PRINTS" id="PR00080">
    <property type="entry name" value="SDRFAMILY"/>
</dbReference>
<dbReference type="NCBIfam" id="NF009466">
    <property type="entry name" value="PRK12826.1-2"/>
    <property type="match status" value="1"/>
</dbReference>
<dbReference type="GO" id="GO:0016491">
    <property type="term" value="F:oxidoreductase activity"/>
    <property type="evidence" value="ECO:0007669"/>
    <property type="project" value="UniProtKB-KW"/>
</dbReference>
<proteinExistence type="inferred from homology"/>
<dbReference type="FunFam" id="3.40.50.720:FF:000173">
    <property type="entry name" value="3-oxoacyl-[acyl-carrier protein] reductase"/>
    <property type="match status" value="1"/>
</dbReference>
<evidence type="ECO:0000313" key="5">
    <source>
        <dbReference type="Proteomes" id="UP000676194"/>
    </source>
</evidence>
<feature type="domain" description="Ketoreductase" evidence="3">
    <location>
        <begin position="9"/>
        <end position="197"/>
    </location>
</feature>
<keyword evidence="5" id="KW-1185">Reference proteome</keyword>
<dbReference type="InterPro" id="IPR057326">
    <property type="entry name" value="KR_dom"/>
</dbReference>
<dbReference type="InterPro" id="IPR020904">
    <property type="entry name" value="Sc_DH/Rdtase_CS"/>
</dbReference>
<dbReference type="EMBL" id="CP074694">
    <property type="protein sequence ID" value="QVL32818.1"/>
    <property type="molecule type" value="Genomic_DNA"/>
</dbReference>
<dbReference type="SUPFAM" id="SSF51735">
    <property type="entry name" value="NAD(P)-binding Rossmann-fold domains"/>
    <property type="match status" value="1"/>
</dbReference>
<dbReference type="InterPro" id="IPR002347">
    <property type="entry name" value="SDR_fam"/>
</dbReference>